<dbReference type="GO" id="GO:0016788">
    <property type="term" value="F:hydrolase activity, acting on ester bonds"/>
    <property type="evidence" value="ECO:0007669"/>
    <property type="project" value="InterPro"/>
</dbReference>
<dbReference type="EMBL" id="KK914469">
    <property type="protein sequence ID" value="KDP35848.1"/>
    <property type="molecule type" value="Genomic_DNA"/>
</dbReference>
<keyword evidence="2" id="KW-0378">Hydrolase</keyword>
<dbReference type="InterPro" id="IPR036514">
    <property type="entry name" value="SGNH_hydro_sf"/>
</dbReference>
<dbReference type="SUPFAM" id="SSF52266">
    <property type="entry name" value="SGNH hydrolase"/>
    <property type="match status" value="1"/>
</dbReference>
<dbReference type="Gene3D" id="3.40.50.1110">
    <property type="entry name" value="SGNH hydrolase"/>
    <property type="match status" value="1"/>
</dbReference>
<reference evidence="6 7" key="1">
    <citation type="journal article" date="2014" name="PLoS ONE">
        <title>Global Analysis of Gene Expression Profiles in Physic Nut (Jatropha curcas L.) Seedlings Exposed to Salt Stress.</title>
        <authorList>
            <person name="Zhang L."/>
            <person name="Zhang C."/>
            <person name="Wu P."/>
            <person name="Chen Y."/>
            <person name="Li M."/>
            <person name="Jiang H."/>
            <person name="Wu G."/>
        </authorList>
    </citation>
    <scope>NUCLEOTIDE SEQUENCE [LARGE SCALE GENOMIC DNA]</scope>
    <source>
        <strain evidence="7">cv. GZQX0401</strain>
        <tissue evidence="6">Young leaves</tissue>
    </source>
</reference>
<gene>
    <name evidence="6" type="ORF">JCGZ_10329</name>
</gene>
<evidence type="ECO:0000256" key="3">
    <source>
        <dbReference type="ARBA" id="ARBA00022963"/>
    </source>
</evidence>
<dbReference type="PANTHER" id="PTHR46020:SF4">
    <property type="entry name" value="OS04G0650200 PROTEIN"/>
    <property type="match status" value="1"/>
</dbReference>
<dbReference type="Proteomes" id="UP000027138">
    <property type="component" value="Unassembled WGS sequence"/>
</dbReference>
<dbReference type="OrthoDB" id="1600564at2759"/>
<dbReference type="Pfam" id="PF00657">
    <property type="entry name" value="Lipase_GDSL"/>
    <property type="match status" value="1"/>
</dbReference>
<evidence type="ECO:0000256" key="5">
    <source>
        <dbReference type="SAM" id="SignalP"/>
    </source>
</evidence>
<evidence type="ECO:0000313" key="7">
    <source>
        <dbReference type="Proteomes" id="UP000027138"/>
    </source>
</evidence>
<protein>
    <submittedName>
        <fullName evidence="6">Uncharacterized protein</fullName>
    </submittedName>
</protein>
<dbReference type="InterPro" id="IPR001087">
    <property type="entry name" value="GDSL"/>
</dbReference>
<dbReference type="GO" id="GO:0016042">
    <property type="term" value="P:lipid catabolic process"/>
    <property type="evidence" value="ECO:0007669"/>
    <property type="project" value="UniProtKB-KW"/>
</dbReference>
<keyword evidence="7" id="KW-1185">Reference proteome</keyword>
<evidence type="ECO:0000256" key="2">
    <source>
        <dbReference type="ARBA" id="ARBA00022801"/>
    </source>
</evidence>
<name>A0A067KLH9_JATCU</name>
<evidence type="ECO:0000256" key="1">
    <source>
        <dbReference type="ARBA" id="ARBA00008668"/>
    </source>
</evidence>
<organism evidence="6 7">
    <name type="scientific">Jatropha curcas</name>
    <name type="common">Barbados nut</name>
    <dbReference type="NCBI Taxonomy" id="180498"/>
    <lineage>
        <taxon>Eukaryota</taxon>
        <taxon>Viridiplantae</taxon>
        <taxon>Streptophyta</taxon>
        <taxon>Embryophyta</taxon>
        <taxon>Tracheophyta</taxon>
        <taxon>Spermatophyta</taxon>
        <taxon>Magnoliopsida</taxon>
        <taxon>eudicotyledons</taxon>
        <taxon>Gunneridae</taxon>
        <taxon>Pentapetalae</taxon>
        <taxon>rosids</taxon>
        <taxon>fabids</taxon>
        <taxon>Malpighiales</taxon>
        <taxon>Euphorbiaceae</taxon>
        <taxon>Crotonoideae</taxon>
        <taxon>Jatropheae</taxon>
        <taxon>Jatropha</taxon>
    </lineage>
</organism>
<dbReference type="AlphaFoldDB" id="A0A067KLH9"/>
<evidence type="ECO:0000256" key="4">
    <source>
        <dbReference type="ARBA" id="ARBA00023098"/>
    </source>
</evidence>
<sequence length="337" mass="38173">MEIKRANALFFFILFSLSTLSIGAQGTTKHNNVKLFIFGDSYVDTGNFKKNDGAWIHPYGFSFPGKPSGRFSDGRVLTDYIASFLGIKTPLAYKFRKYANKTQLERGMNFGHGGSGVFETFNKDFPKFETQIYQLEHLHRQYTKRDFANSVALVCFSGNDYASHMQKNGSVQEMPSLTRRVVDQLVKDIQHIQSLGVAKIAVVGMGPSGCVPQATDKISYNSCNEDLNSASKFHNQMLQQALTDLNKDSKKPTFMYLDLYSSFETAMDALKRSAEIMEYKNPLKPCCSLEINNGERKFIICKHPELAFYWDDVHPSQNGWHSVYLALKPTLKELLIN</sequence>
<dbReference type="PANTHER" id="PTHR46020">
    <property type="entry name" value="OSJNBB0059K02.9 PROTEIN"/>
    <property type="match status" value="1"/>
</dbReference>
<keyword evidence="4" id="KW-0443">Lipid metabolism</keyword>
<proteinExistence type="inferred from homology"/>
<keyword evidence="5" id="KW-0732">Signal</keyword>
<feature type="chain" id="PRO_5001639707" evidence="5">
    <location>
        <begin position="24"/>
        <end position="337"/>
    </location>
</feature>
<keyword evidence="3" id="KW-0442">Lipid degradation</keyword>
<feature type="signal peptide" evidence="5">
    <location>
        <begin position="1"/>
        <end position="23"/>
    </location>
</feature>
<accession>A0A067KLH9</accession>
<evidence type="ECO:0000313" key="6">
    <source>
        <dbReference type="EMBL" id="KDP35848.1"/>
    </source>
</evidence>
<comment type="similarity">
    <text evidence="1">Belongs to the 'GDSL' lipolytic enzyme family.</text>
</comment>